<reference evidence="9 10" key="1">
    <citation type="submission" date="2018-07" db="EMBL/GenBank/DDBJ databases">
        <title>Rhodosalinus sp. strain E84T genomic sequence and assembly.</title>
        <authorList>
            <person name="Liu Z.-W."/>
            <person name="Lu D.-C."/>
        </authorList>
    </citation>
    <scope>NUCLEOTIDE SEQUENCE [LARGE SCALE GENOMIC DNA]</scope>
    <source>
        <strain evidence="9 10">E84</strain>
    </source>
</reference>
<dbReference type="EMBL" id="QNTQ01000001">
    <property type="protein sequence ID" value="RBI87618.1"/>
    <property type="molecule type" value="Genomic_DNA"/>
</dbReference>
<protein>
    <submittedName>
        <fullName evidence="9">Aminotransferase</fullName>
    </submittedName>
</protein>
<dbReference type="Pfam" id="PF00266">
    <property type="entry name" value="Aminotran_5"/>
    <property type="match status" value="1"/>
</dbReference>
<evidence type="ECO:0000256" key="5">
    <source>
        <dbReference type="PIRSR" id="PIRSR000524-50"/>
    </source>
</evidence>
<dbReference type="PANTHER" id="PTHR21152:SF40">
    <property type="entry name" value="ALANINE--GLYOXYLATE AMINOTRANSFERASE"/>
    <property type="match status" value="1"/>
</dbReference>
<organism evidence="9 10">
    <name type="scientific">Rhodosalinus halophilus</name>
    <dbReference type="NCBI Taxonomy" id="2259333"/>
    <lineage>
        <taxon>Bacteria</taxon>
        <taxon>Pseudomonadati</taxon>
        <taxon>Pseudomonadota</taxon>
        <taxon>Alphaproteobacteria</taxon>
        <taxon>Rhodobacterales</taxon>
        <taxon>Paracoccaceae</taxon>
        <taxon>Rhodosalinus</taxon>
    </lineage>
</organism>
<dbReference type="Gene3D" id="3.90.1150.10">
    <property type="entry name" value="Aspartate Aminotransferase, domain 1"/>
    <property type="match status" value="1"/>
</dbReference>
<gene>
    <name evidence="9" type="ORF">DRV85_01445</name>
</gene>
<keyword evidence="10" id="KW-1185">Reference proteome</keyword>
<evidence type="ECO:0000259" key="8">
    <source>
        <dbReference type="Pfam" id="PF00266"/>
    </source>
</evidence>
<dbReference type="Proteomes" id="UP000253370">
    <property type="component" value="Unassembled WGS sequence"/>
</dbReference>
<keyword evidence="9" id="KW-0032">Aminotransferase</keyword>
<evidence type="ECO:0000256" key="2">
    <source>
        <dbReference type="ARBA" id="ARBA00009236"/>
    </source>
</evidence>
<dbReference type="InterPro" id="IPR015421">
    <property type="entry name" value="PyrdxlP-dep_Trfase_major"/>
</dbReference>
<dbReference type="Gene3D" id="3.40.640.10">
    <property type="entry name" value="Type I PLP-dependent aspartate aminotransferase-like (Major domain)"/>
    <property type="match status" value="1"/>
</dbReference>
<dbReference type="InterPro" id="IPR024169">
    <property type="entry name" value="SP_NH2Trfase/AEP_transaminase"/>
</dbReference>
<dbReference type="RefSeq" id="WP_113287641.1">
    <property type="nucleotide sequence ID" value="NZ_QNTQ01000001.1"/>
</dbReference>
<proteinExistence type="inferred from homology"/>
<dbReference type="GO" id="GO:0008453">
    <property type="term" value="F:alanine-glyoxylate transaminase activity"/>
    <property type="evidence" value="ECO:0007669"/>
    <property type="project" value="TreeGrafter"/>
</dbReference>
<dbReference type="OrthoDB" id="389074at2"/>
<dbReference type="PROSITE" id="PS00595">
    <property type="entry name" value="AA_TRANSFER_CLASS_5"/>
    <property type="match status" value="1"/>
</dbReference>
<name>A0A365UDJ4_9RHOB</name>
<dbReference type="InterPro" id="IPR020578">
    <property type="entry name" value="Aminotrans_V_PyrdxlP_BS"/>
</dbReference>
<feature type="domain" description="Aminotransferase class V" evidence="8">
    <location>
        <begin position="73"/>
        <end position="285"/>
    </location>
</feature>
<evidence type="ECO:0000313" key="10">
    <source>
        <dbReference type="Proteomes" id="UP000253370"/>
    </source>
</evidence>
<dbReference type="InterPro" id="IPR000192">
    <property type="entry name" value="Aminotrans_V_dom"/>
</dbReference>
<comment type="caution">
    <text evidence="9">The sequence shown here is derived from an EMBL/GenBank/DDBJ whole genome shotgun (WGS) entry which is preliminary data.</text>
</comment>
<comment type="cofactor">
    <cofactor evidence="1 5 7">
        <name>pyridoxal 5'-phosphate</name>
        <dbReference type="ChEBI" id="CHEBI:597326"/>
    </cofactor>
</comment>
<keyword evidence="3 5" id="KW-0663">Pyridoxal phosphate</keyword>
<dbReference type="PIRSF" id="PIRSF000524">
    <property type="entry name" value="SPT"/>
    <property type="match status" value="1"/>
</dbReference>
<dbReference type="SUPFAM" id="SSF53383">
    <property type="entry name" value="PLP-dependent transferases"/>
    <property type="match status" value="1"/>
</dbReference>
<dbReference type="InterPro" id="IPR015422">
    <property type="entry name" value="PyrdxlP-dep_Trfase_small"/>
</dbReference>
<evidence type="ECO:0000256" key="4">
    <source>
        <dbReference type="PIRSR" id="PIRSR000524-1"/>
    </source>
</evidence>
<evidence type="ECO:0000256" key="7">
    <source>
        <dbReference type="RuleBase" id="RU004504"/>
    </source>
</evidence>
<dbReference type="FunFam" id="3.90.1150.10:FF:000204">
    <property type="entry name" value="Hypothetical aminotransferase"/>
    <property type="match status" value="1"/>
</dbReference>
<evidence type="ECO:0000256" key="6">
    <source>
        <dbReference type="RuleBase" id="RU004075"/>
    </source>
</evidence>
<evidence type="ECO:0000256" key="1">
    <source>
        <dbReference type="ARBA" id="ARBA00001933"/>
    </source>
</evidence>
<feature type="modified residue" description="N6-(pyridoxal phosphate)lysine" evidence="5">
    <location>
        <position position="198"/>
    </location>
</feature>
<dbReference type="GO" id="GO:0004760">
    <property type="term" value="F:L-serine-pyruvate transaminase activity"/>
    <property type="evidence" value="ECO:0007669"/>
    <property type="project" value="TreeGrafter"/>
</dbReference>
<dbReference type="PANTHER" id="PTHR21152">
    <property type="entry name" value="AMINOTRANSFERASE CLASS V"/>
    <property type="match status" value="1"/>
</dbReference>
<evidence type="ECO:0000256" key="3">
    <source>
        <dbReference type="ARBA" id="ARBA00022898"/>
    </source>
</evidence>
<dbReference type="InterPro" id="IPR015424">
    <property type="entry name" value="PyrdxlP-dep_Trfase"/>
</dbReference>
<evidence type="ECO:0000313" key="9">
    <source>
        <dbReference type="EMBL" id="RBI87618.1"/>
    </source>
</evidence>
<keyword evidence="9" id="KW-0808">Transferase</keyword>
<sequence length="412" mass="43544">MTLSQGRPYLAIPGPSVVPDRVLGAMHRAAPNIYEGDLIEMTAGIARDLRAVARTEGEVAMYAANGHGAWEAALANTLAPGDKVLALATGRFGEGWAQMAEGLGLEVELLDFGKRAAVDPDRLREALRADRGGRIRAVLVTHVDTASSVRNDVALLRRVLDETAHGALLMADCIASLACDRFEMDAWGVDVMVAGSQKGLMVPPGMAFVFFNARAAAARARLPRVSRYWDWAPRAAPEHFYQYFGGTAPTHHLFGLRAALDMIAEEGLEHVLARHATLARAIWAACTRWGAGGPLELNIADPGLRSHAVTALRIGAPHGERLRRWMAEEAGVTLGIGLGMAEPGTPEAGGFFRIGHMGHVNAHMVLGLLASLEAGMRALSIPFAAGGAAAAAEVVARPAETAGAETAQRSTA</sequence>
<feature type="binding site" evidence="4">
    <location>
        <position position="353"/>
    </location>
    <ligand>
        <name>substrate</name>
    </ligand>
</feature>
<dbReference type="AlphaFoldDB" id="A0A365UDJ4"/>
<accession>A0A365UDJ4</accession>
<dbReference type="GO" id="GO:0019265">
    <property type="term" value="P:glycine biosynthetic process, by transamination of glyoxylate"/>
    <property type="evidence" value="ECO:0007669"/>
    <property type="project" value="TreeGrafter"/>
</dbReference>
<comment type="similarity">
    <text evidence="2 6">Belongs to the class-V pyridoxal-phosphate-dependent aminotransferase family.</text>
</comment>